<dbReference type="PROSITE" id="PS51781">
    <property type="entry name" value="SH3B"/>
    <property type="match status" value="1"/>
</dbReference>
<dbReference type="Pfam" id="PF01520">
    <property type="entry name" value="Amidase_3"/>
    <property type="match status" value="1"/>
</dbReference>
<dbReference type="InterPro" id="IPR003646">
    <property type="entry name" value="SH3-like_bac-type"/>
</dbReference>
<dbReference type="PANTHER" id="PTHR30404:SF7">
    <property type="entry name" value="CELL WALL AMIDASE LYTH-RELATED"/>
    <property type="match status" value="1"/>
</dbReference>
<keyword evidence="2" id="KW-0961">Cell wall biogenesis/degradation</keyword>
<feature type="domain" description="SH3b" evidence="3">
    <location>
        <begin position="31"/>
        <end position="93"/>
    </location>
</feature>
<dbReference type="GO" id="GO:0008745">
    <property type="term" value="F:N-acetylmuramoyl-L-alanine amidase activity"/>
    <property type="evidence" value="ECO:0007669"/>
    <property type="project" value="InterPro"/>
</dbReference>
<sequence length="281" mass="31207">MSVKSFRWRGLTVCLILIAVFLGLLFGLLRQNSVVASVSDLNLRTGPGLTYRTTTQVKKNSRLTILNRKDNWYHVRDSQNHFGWVASWLVGPNATVKKATNLSEATIVLDAGHGGSDSGALTANHKHDEKTYTLKMVQATAKQLRAAGARVVLTRDTDQYVGLAARPQLADDLNADAFISFHFDSSPTNNSASGHTTYYYHKKTSMALATDISDQLTNVGLSNRGIKFGNFEVIRDNSRPAILLEMGYINNKHDFKSIEDPEYQRLVAKDVTAGLKHYFNE</sequence>
<gene>
    <name evidence="4" type="ORF">DCM90_00860</name>
</gene>
<keyword evidence="5" id="KW-1185">Reference proteome</keyword>
<dbReference type="GO" id="GO:0071555">
    <property type="term" value="P:cell wall organization"/>
    <property type="evidence" value="ECO:0007669"/>
    <property type="project" value="UniProtKB-KW"/>
</dbReference>
<comment type="caution">
    <text evidence="4">The sequence shown here is derived from an EMBL/GenBank/DDBJ whole genome shotgun (WGS) entry which is preliminary data.</text>
</comment>
<dbReference type="RefSeq" id="WP_109249472.1">
    <property type="nucleotide sequence ID" value="NZ_QCXQ01000001.1"/>
</dbReference>
<dbReference type="EMBL" id="QCXQ01000001">
    <property type="protein sequence ID" value="PWG00759.1"/>
    <property type="molecule type" value="Genomic_DNA"/>
</dbReference>
<evidence type="ECO:0000256" key="1">
    <source>
        <dbReference type="ARBA" id="ARBA00022801"/>
    </source>
</evidence>
<organism evidence="4 5">
    <name type="scientific">Levilactobacillus bambusae</name>
    <dbReference type="NCBI Taxonomy" id="2024736"/>
    <lineage>
        <taxon>Bacteria</taxon>
        <taxon>Bacillati</taxon>
        <taxon>Bacillota</taxon>
        <taxon>Bacilli</taxon>
        <taxon>Lactobacillales</taxon>
        <taxon>Lactobacillaceae</taxon>
        <taxon>Levilactobacillus</taxon>
    </lineage>
</organism>
<proteinExistence type="predicted"/>
<dbReference type="SUPFAM" id="SSF53187">
    <property type="entry name" value="Zn-dependent exopeptidases"/>
    <property type="match status" value="1"/>
</dbReference>
<dbReference type="Gene3D" id="2.30.30.40">
    <property type="entry name" value="SH3 Domains"/>
    <property type="match status" value="1"/>
</dbReference>
<dbReference type="Pfam" id="PF08239">
    <property type="entry name" value="SH3_3"/>
    <property type="match status" value="1"/>
</dbReference>
<dbReference type="PANTHER" id="PTHR30404">
    <property type="entry name" value="N-ACETYLMURAMOYL-L-ALANINE AMIDASE"/>
    <property type="match status" value="1"/>
</dbReference>
<dbReference type="Proteomes" id="UP000245080">
    <property type="component" value="Unassembled WGS sequence"/>
</dbReference>
<protein>
    <submittedName>
        <fullName evidence="4">N-acetylmuramoyl-L-alanine amidase</fullName>
    </submittedName>
</protein>
<dbReference type="InterPro" id="IPR050695">
    <property type="entry name" value="N-acetylmuramoyl_amidase_3"/>
</dbReference>
<evidence type="ECO:0000313" key="4">
    <source>
        <dbReference type="EMBL" id="PWG00759.1"/>
    </source>
</evidence>
<dbReference type="AlphaFoldDB" id="A0A2V1N0I5"/>
<dbReference type="Gene3D" id="3.40.630.40">
    <property type="entry name" value="Zn-dependent exopeptidases"/>
    <property type="match status" value="1"/>
</dbReference>
<dbReference type="CDD" id="cd02696">
    <property type="entry name" value="MurNAc-LAA"/>
    <property type="match status" value="1"/>
</dbReference>
<dbReference type="OrthoDB" id="9806267at2"/>
<evidence type="ECO:0000259" key="3">
    <source>
        <dbReference type="PROSITE" id="PS51781"/>
    </source>
</evidence>
<dbReference type="InterPro" id="IPR002508">
    <property type="entry name" value="MurNAc-LAA_cat"/>
</dbReference>
<reference evidence="4 5" key="1">
    <citation type="journal article" date="2018" name="Int. J. Syst. Evol. Microbiol.">
        <title>Lactobacillus bambusae sp. nov., isolated from a traditional fermented Ma-bamboo shoots of Taiwan.</title>
        <authorList>
            <person name="Wang L.-T."/>
        </authorList>
    </citation>
    <scope>NUCLEOTIDE SEQUENCE [LARGE SCALE GENOMIC DNA]</scope>
    <source>
        <strain evidence="4 5">BS-W1</strain>
    </source>
</reference>
<dbReference type="SMART" id="SM00646">
    <property type="entry name" value="Ami_3"/>
    <property type="match status" value="1"/>
</dbReference>
<evidence type="ECO:0000256" key="2">
    <source>
        <dbReference type="ARBA" id="ARBA00023316"/>
    </source>
</evidence>
<name>A0A2V1N0I5_9LACO</name>
<keyword evidence="1" id="KW-0378">Hydrolase</keyword>
<dbReference type="GO" id="GO:0030288">
    <property type="term" value="C:outer membrane-bounded periplasmic space"/>
    <property type="evidence" value="ECO:0007669"/>
    <property type="project" value="TreeGrafter"/>
</dbReference>
<dbReference type="SMART" id="SM00287">
    <property type="entry name" value="SH3b"/>
    <property type="match status" value="1"/>
</dbReference>
<dbReference type="GO" id="GO:0009253">
    <property type="term" value="P:peptidoglycan catabolic process"/>
    <property type="evidence" value="ECO:0007669"/>
    <property type="project" value="InterPro"/>
</dbReference>
<evidence type="ECO:0000313" key="5">
    <source>
        <dbReference type="Proteomes" id="UP000245080"/>
    </source>
</evidence>
<accession>A0A2V1N0I5</accession>